<dbReference type="Proteomes" id="UP000035350">
    <property type="component" value="Unassembled WGS sequence"/>
</dbReference>
<sequence>MIPIIKASRQQLTLIILHFSYFLYEIFQFVKLDRRKTAF</sequence>
<dbReference type="PATRIC" id="fig|1396.429.peg.1492"/>
<proteinExistence type="predicted"/>
<dbReference type="EMBL" id="LCYN01000003">
    <property type="protein sequence ID" value="KLA00452.1"/>
    <property type="molecule type" value="Genomic_DNA"/>
</dbReference>
<evidence type="ECO:0000313" key="1">
    <source>
        <dbReference type="EMBL" id="KLA00452.1"/>
    </source>
</evidence>
<reference evidence="2" key="2">
    <citation type="submission" date="2015-04" db="EMBL/GenBank/DDBJ databases">
        <title>Draft Genome Sequences of Eight Spore-Forming Food Isolates of Bacillus cereus Genome sequencing.</title>
        <authorList>
            <person name="Krawcyk A.O."/>
            <person name="de Jong A."/>
            <person name="Eijlander R.T."/>
            <person name="Berendsen E.M."/>
            <person name="Holsappel S."/>
            <person name="Wells-Bennik M."/>
            <person name="Kuipers O.P."/>
        </authorList>
    </citation>
    <scope>NUCLEOTIDE SEQUENCE [LARGE SCALE GENOMIC DNA]</scope>
    <source>
        <strain evidence="2">B4147</strain>
    </source>
</reference>
<protein>
    <submittedName>
        <fullName evidence="1">Uncharacterized protein</fullName>
    </submittedName>
</protein>
<organism evidence="1 2">
    <name type="scientific">Bacillus wiedmannii</name>
    <dbReference type="NCBI Taxonomy" id="1890302"/>
    <lineage>
        <taxon>Bacteria</taxon>
        <taxon>Bacillati</taxon>
        <taxon>Bacillota</taxon>
        <taxon>Bacilli</taxon>
        <taxon>Bacillales</taxon>
        <taxon>Bacillaceae</taxon>
        <taxon>Bacillus</taxon>
        <taxon>Bacillus cereus group</taxon>
    </lineage>
</organism>
<comment type="caution">
    <text evidence="1">The sequence shown here is derived from an EMBL/GenBank/DDBJ whole genome shotgun (WGS) entry which is preliminary data.</text>
</comment>
<dbReference type="AlphaFoldDB" id="A0A0G8E529"/>
<reference evidence="1 2" key="1">
    <citation type="journal article" date="2015" name="Genome Announc.">
        <title>Next-Generation Whole-Genome Sequencing of Eight Strains of Bacillus cereus, Isolated from Food.</title>
        <authorList>
            <person name="Krawczyk A.O."/>
            <person name="de Jong A."/>
            <person name="Eijlander R.T."/>
            <person name="Berendsen E.M."/>
            <person name="Holsappel S."/>
            <person name="Wells-Bennik M.H."/>
            <person name="Kuipers O.P."/>
        </authorList>
    </citation>
    <scope>NUCLEOTIDE SEQUENCE [LARGE SCALE GENOMIC DNA]</scope>
    <source>
        <strain evidence="1 2">B4147</strain>
    </source>
</reference>
<name>A0A0G8E529_9BACI</name>
<accession>C2PK84</accession>
<accession>A0A0G8E529</accession>
<gene>
    <name evidence="1" type="ORF">B4147_4464</name>
</gene>
<evidence type="ECO:0000313" key="2">
    <source>
        <dbReference type="Proteomes" id="UP000035350"/>
    </source>
</evidence>